<dbReference type="InterPro" id="IPR043504">
    <property type="entry name" value="Peptidase_S1_PA_chymotrypsin"/>
</dbReference>
<dbReference type="PANTHER" id="PTHR24264:SF54">
    <property type="entry name" value="PEPTIDASE S1 DOMAIN-CONTAINING PROTEIN"/>
    <property type="match status" value="1"/>
</dbReference>
<dbReference type="PANTHER" id="PTHR24264">
    <property type="entry name" value="TRYPSIN-RELATED"/>
    <property type="match status" value="1"/>
</dbReference>
<evidence type="ECO:0000256" key="1">
    <source>
        <dbReference type="ARBA" id="ARBA00022670"/>
    </source>
</evidence>
<dbReference type="Pfam" id="PF00089">
    <property type="entry name" value="Trypsin"/>
    <property type="match status" value="1"/>
</dbReference>
<dbReference type="InterPro" id="IPR033116">
    <property type="entry name" value="TRYPSIN_SER"/>
</dbReference>
<evidence type="ECO:0000256" key="2">
    <source>
        <dbReference type="ARBA" id="ARBA00022801"/>
    </source>
</evidence>
<dbReference type="SUPFAM" id="SSF50494">
    <property type="entry name" value="Trypsin-like serine proteases"/>
    <property type="match status" value="1"/>
</dbReference>
<evidence type="ECO:0000313" key="6">
    <source>
        <dbReference type="RefSeq" id="XP_018017029.1"/>
    </source>
</evidence>
<dbReference type="PROSITE" id="PS50240">
    <property type="entry name" value="TRYPSIN_DOM"/>
    <property type="match status" value="1"/>
</dbReference>
<evidence type="ECO:0000256" key="3">
    <source>
        <dbReference type="ARBA" id="ARBA00022825"/>
    </source>
</evidence>
<dbReference type="OMA" id="NRECNEL"/>
<dbReference type="InterPro" id="IPR001254">
    <property type="entry name" value="Trypsin_dom"/>
</dbReference>
<keyword evidence="2" id="KW-0378">Hydrolase</keyword>
<dbReference type="InterPro" id="IPR009003">
    <property type="entry name" value="Peptidase_S1_PA"/>
</dbReference>
<dbReference type="Gene3D" id="2.40.10.10">
    <property type="entry name" value="Trypsin-like serine proteases"/>
    <property type="match status" value="1"/>
</dbReference>
<dbReference type="InterPro" id="IPR050127">
    <property type="entry name" value="Serine_Proteases_S1"/>
</dbReference>
<gene>
    <name evidence="6" type="primary">LOC108673681</name>
</gene>
<dbReference type="Proteomes" id="UP000694843">
    <property type="component" value="Unplaced"/>
</dbReference>
<dbReference type="KEGG" id="hazt:108673681"/>
<reference evidence="6" key="1">
    <citation type="submission" date="2025-08" db="UniProtKB">
        <authorList>
            <consortium name="RefSeq"/>
        </authorList>
    </citation>
    <scope>IDENTIFICATION</scope>
    <source>
        <tissue evidence="6">Whole organism</tissue>
    </source>
</reference>
<proteinExistence type="predicted"/>
<organism evidence="5 6">
    <name type="scientific">Hyalella azteca</name>
    <name type="common">Amphipod</name>
    <dbReference type="NCBI Taxonomy" id="294128"/>
    <lineage>
        <taxon>Eukaryota</taxon>
        <taxon>Metazoa</taxon>
        <taxon>Ecdysozoa</taxon>
        <taxon>Arthropoda</taxon>
        <taxon>Crustacea</taxon>
        <taxon>Multicrustacea</taxon>
        <taxon>Malacostraca</taxon>
        <taxon>Eumalacostraca</taxon>
        <taxon>Peracarida</taxon>
        <taxon>Amphipoda</taxon>
        <taxon>Senticaudata</taxon>
        <taxon>Talitrida</taxon>
        <taxon>Talitroidea</taxon>
        <taxon>Hyalellidae</taxon>
        <taxon>Hyalella</taxon>
    </lineage>
</organism>
<keyword evidence="1" id="KW-0645">Protease</keyword>
<accession>A0A8B7NTE3</accession>
<name>A0A8B7NTE3_HYAAZ</name>
<sequence length="120" mass="12651">MHGGDGSPILQEASVTVFPSEVCNASYSKLHFYSARWPRGIAEDTFLCAGQPLGGVDTCQGDSGGPLVYFASDHKDGVSVLGGVVSQGYGCGLEDFPGLYVPLSNPDYLQWIKDVAFSGN</sequence>
<dbReference type="GO" id="GO:0004252">
    <property type="term" value="F:serine-type endopeptidase activity"/>
    <property type="evidence" value="ECO:0007669"/>
    <property type="project" value="InterPro"/>
</dbReference>
<dbReference type="GO" id="GO:0005615">
    <property type="term" value="C:extracellular space"/>
    <property type="evidence" value="ECO:0007669"/>
    <property type="project" value="TreeGrafter"/>
</dbReference>
<protein>
    <submittedName>
        <fullName evidence="6">Clotting factor G beta subunit-like</fullName>
    </submittedName>
</protein>
<dbReference type="OrthoDB" id="6374044at2759"/>
<feature type="domain" description="Peptidase S1" evidence="4">
    <location>
        <begin position="1"/>
        <end position="117"/>
    </location>
</feature>
<dbReference type="AlphaFoldDB" id="A0A8B7NTE3"/>
<evidence type="ECO:0000313" key="5">
    <source>
        <dbReference type="Proteomes" id="UP000694843"/>
    </source>
</evidence>
<keyword evidence="3" id="KW-0720">Serine protease</keyword>
<dbReference type="GeneID" id="108673681"/>
<keyword evidence="5" id="KW-1185">Reference proteome</keyword>
<dbReference type="RefSeq" id="XP_018017029.1">
    <property type="nucleotide sequence ID" value="XM_018161540.2"/>
</dbReference>
<evidence type="ECO:0000259" key="4">
    <source>
        <dbReference type="PROSITE" id="PS50240"/>
    </source>
</evidence>
<dbReference type="GO" id="GO:0006508">
    <property type="term" value="P:proteolysis"/>
    <property type="evidence" value="ECO:0007669"/>
    <property type="project" value="UniProtKB-KW"/>
</dbReference>
<dbReference type="PROSITE" id="PS00135">
    <property type="entry name" value="TRYPSIN_SER"/>
    <property type="match status" value="1"/>
</dbReference>